<dbReference type="PANTHER" id="PTHR15615">
    <property type="match status" value="1"/>
</dbReference>
<evidence type="ECO:0000313" key="1">
    <source>
        <dbReference type="EMBL" id="EIE80020.1"/>
    </source>
</evidence>
<dbReference type="GO" id="GO:0005634">
    <property type="term" value="C:nucleus"/>
    <property type="evidence" value="ECO:0007669"/>
    <property type="project" value="TreeGrafter"/>
</dbReference>
<dbReference type="RefSeq" id="XP_067515416.1">
    <property type="nucleotide sequence ID" value="XM_067659315.1"/>
</dbReference>
<dbReference type="OrthoDB" id="1060854at2759"/>
<dbReference type="PANTHER" id="PTHR15615:SF94">
    <property type="entry name" value="PHO85 CYCLIN-6-RELATED"/>
    <property type="match status" value="1"/>
</dbReference>
<dbReference type="GO" id="GO:0016538">
    <property type="term" value="F:cyclin-dependent protein serine/threonine kinase regulator activity"/>
    <property type="evidence" value="ECO:0007669"/>
    <property type="project" value="TreeGrafter"/>
</dbReference>
<gene>
    <name evidence="1" type="ORF">RO3G_04725</name>
</gene>
<organism evidence="1 2">
    <name type="scientific">Rhizopus delemar (strain RA 99-880 / ATCC MYA-4621 / FGSC 9543 / NRRL 43880)</name>
    <name type="common">Mucormycosis agent</name>
    <name type="synonym">Rhizopus arrhizus var. delemar</name>
    <dbReference type="NCBI Taxonomy" id="246409"/>
    <lineage>
        <taxon>Eukaryota</taxon>
        <taxon>Fungi</taxon>
        <taxon>Fungi incertae sedis</taxon>
        <taxon>Mucoromycota</taxon>
        <taxon>Mucoromycotina</taxon>
        <taxon>Mucoromycetes</taxon>
        <taxon>Mucorales</taxon>
        <taxon>Mucorineae</taxon>
        <taxon>Rhizopodaceae</taxon>
        <taxon>Rhizopus</taxon>
    </lineage>
</organism>
<proteinExistence type="predicted"/>
<dbReference type="AlphaFoldDB" id="I1BUZ0"/>
<dbReference type="Gene3D" id="1.10.472.10">
    <property type="entry name" value="Cyclin-like"/>
    <property type="match status" value="1"/>
</dbReference>
<dbReference type="EMBL" id="CH476734">
    <property type="protein sequence ID" value="EIE80020.1"/>
    <property type="molecule type" value="Genomic_DNA"/>
</dbReference>
<dbReference type="InterPro" id="IPR013922">
    <property type="entry name" value="Cyclin_PHO80-like"/>
</dbReference>
<dbReference type="eggNOG" id="KOG1674">
    <property type="taxonomic scope" value="Eukaryota"/>
</dbReference>
<dbReference type="GO" id="GO:0019901">
    <property type="term" value="F:protein kinase binding"/>
    <property type="evidence" value="ECO:0007669"/>
    <property type="project" value="InterPro"/>
</dbReference>
<dbReference type="OMA" id="NFMIVIG"/>
<accession>I1BUZ0</accession>
<keyword evidence="2" id="KW-1185">Reference proteome</keyword>
<dbReference type="STRING" id="246409.I1BUZ0"/>
<name>I1BUZ0_RHIO9</name>
<reference evidence="1 2" key="1">
    <citation type="journal article" date="2009" name="PLoS Genet.">
        <title>Genomic analysis of the basal lineage fungus Rhizopus oryzae reveals a whole-genome duplication.</title>
        <authorList>
            <person name="Ma L.-J."/>
            <person name="Ibrahim A.S."/>
            <person name="Skory C."/>
            <person name="Grabherr M.G."/>
            <person name="Burger G."/>
            <person name="Butler M."/>
            <person name="Elias M."/>
            <person name="Idnurm A."/>
            <person name="Lang B.F."/>
            <person name="Sone T."/>
            <person name="Abe A."/>
            <person name="Calvo S.E."/>
            <person name="Corrochano L.M."/>
            <person name="Engels R."/>
            <person name="Fu J."/>
            <person name="Hansberg W."/>
            <person name="Kim J.-M."/>
            <person name="Kodira C.D."/>
            <person name="Koehrsen M.J."/>
            <person name="Liu B."/>
            <person name="Miranda-Saavedra D."/>
            <person name="O'Leary S."/>
            <person name="Ortiz-Castellanos L."/>
            <person name="Poulter R."/>
            <person name="Rodriguez-Romero J."/>
            <person name="Ruiz-Herrera J."/>
            <person name="Shen Y.-Q."/>
            <person name="Zeng Q."/>
            <person name="Galagan J."/>
            <person name="Birren B.W."/>
            <person name="Cuomo C.A."/>
            <person name="Wickes B.L."/>
        </authorList>
    </citation>
    <scope>NUCLEOTIDE SEQUENCE [LARGE SCALE GENOMIC DNA]</scope>
    <source>
        <strain evidence="2">RA 99-880 / ATCC MYA-4621 / FGSC 9543 / NRRL 43880</strain>
    </source>
</reference>
<sequence>MPTEYYLNIANYPTESLLNIVADLLNAIIKENDKLLNSTDITHFHSKSTPTIGVHAYLTRILRFTCFSNEVLLSTLIYFDQIVQTKGPTYAINSLTVHRLLITSGF</sequence>
<dbReference type="Proteomes" id="UP000009138">
    <property type="component" value="Unassembled WGS sequence"/>
</dbReference>
<dbReference type="Pfam" id="PF08613">
    <property type="entry name" value="Cyclin"/>
    <property type="match status" value="1"/>
</dbReference>
<dbReference type="VEuPathDB" id="FungiDB:RO3G_04725"/>
<dbReference type="GO" id="GO:0000307">
    <property type="term" value="C:cyclin-dependent protein kinase holoenzyme complex"/>
    <property type="evidence" value="ECO:0007669"/>
    <property type="project" value="TreeGrafter"/>
</dbReference>
<evidence type="ECO:0000313" key="2">
    <source>
        <dbReference type="Proteomes" id="UP000009138"/>
    </source>
</evidence>
<protein>
    <submittedName>
        <fullName evidence="1">Uncharacterized protein</fullName>
    </submittedName>
</protein>
<dbReference type="InParanoid" id="I1BUZ0"/>
<dbReference type="GeneID" id="93611696"/>